<sequence length="118" mass="13244">MCIPFRSHHLPLSKTQFQKQKFLPKTPIRPETEREPHQVINDGRARACPPSGAPSSSSSIRPVLHLRRPSSVHPSSSSPIPCRPSFPFSVADSTIVHSYGTRICDCEERNEQEEARES</sequence>
<accession>A0A8J4QS50</accession>
<evidence type="ECO:0000313" key="2">
    <source>
        <dbReference type="EMBL" id="KAF3951842.1"/>
    </source>
</evidence>
<organism evidence="2 3">
    <name type="scientific">Castanea mollissima</name>
    <name type="common">Chinese chestnut</name>
    <dbReference type="NCBI Taxonomy" id="60419"/>
    <lineage>
        <taxon>Eukaryota</taxon>
        <taxon>Viridiplantae</taxon>
        <taxon>Streptophyta</taxon>
        <taxon>Embryophyta</taxon>
        <taxon>Tracheophyta</taxon>
        <taxon>Spermatophyta</taxon>
        <taxon>Magnoliopsida</taxon>
        <taxon>eudicotyledons</taxon>
        <taxon>Gunneridae</taxon>
        <taxon>Pentapetalae</taxon>
        <taxon>rosids</taxon>
        <taxon>fabids</taxon>
        <taxon>Fagales</taxon>
        <taxon>Fagaceae</taxon>
        <taxon>Castanea</taxon>
    </lineage>
</organism>
<evidence type="ECO:0000313" key="3">
    <source>
        <dbReference type="Proteomes" id="UP000737018"/>
    </source>
</evidence>
<dbReference type="AlphaFoldDB" id="A0A8J4QS50"/>
<proteinExistence type="predicted"/>
<dbReference type="EMBL" id="JRKL02004758">
    <property type="protein sequence ID" value="KAF3951842.1"/>
    <property type="molecule type" value="Genomic_DNA"/>
</dbReference>
<feature type="compositionally biased region" description="Basic and acidic residues" evidence="1">
    <location>
        <begin position="28"/>
        <end position="37"/>
    </location>
</feature>
<feature type="region of interest" description="Disordered" evidence="1">
    <location>
        <begin position="16"/>
        <end position="83"/>
    </location>
</feature>
<feature type="compositionally biased region" description="Low complexity" evidence="1">
    <location>
        <begin position="71"/>
        <end position="83"/>
    </location>
</feature>
<keyword evidence="3" id="KW-1185">Reference proteome</keyword>
<evidence type="ECO:0000256" key="1">
    <source>
        <dbReference type="SAM" id="MobiDB-lite"/>
    </source>
</evidence>
<gene>
    <name evidence="2" type="ORF">CMV_022544</name>
</gene>
<protein>
    <submittedName>
        <fullName evidence="2">Uncharacterized protein</fullName>
    </submittedName>
</protein>
<dbReference type="Proteomes" id="UP000737018">
    <property type="component" value="Unassembled WGS sequence"/>
</dbReference>
<reference evidence="2" key="1">
    <citation type="submission" date="2020-03" db="EMBL/GenBank/DDBJ databases">
        <title>Castanea mollissima Vanexum genome sequencing.</title>
        <authorList>
            <person name="Staton M."/>
        </authorList>
    </citation>
    <scope>NUCLEOTIDE SEQUENCE</scope>
    <source>
        <tissue evidence="2">Leaf</tissue>
    </source>
</reference>
<feature type="compositionally biased region" description="Low complexity" evidence="1">
    <location>
        <begin position="46"/>
        <end position="62"/>
    </location>
</feature>
<comment type="caution">
    <text evidence="2">The sequence shown here is derived from an EMBL/GenBank/DDBJ whole genome shotgun (WGS) entry which is preliminary data.</text>
</comment>
<name>A0A8J4QS50_9ROSI</name>